<evidence type="ECO:0000313" key="2">
    <source>
        <dbReference type="EMBL" id="NYD48056.1"/>
    </source>
</evidence>
<dbReference type="RefSeq" id="WP_179845033.1">
    <property type="nucleotide sequence ID" value="NZ_JACCBA010000001.1"/>
</dbReference>
<evidence type="ECO:0000313" key="3">
    <source>
        <dbReference type="Proteomes" id="UP000529783"/>
    </source>
</evidence>
<dbReference type="InterPro" id="IPR007278">
    <property type="entry name" value="DUF397"/>
</dbReference>
<comment type="caution">
    <text evidence="2">The sequence shown here is derived from an EMBL/GenBank/DDBJ whole genome shotgun (WGS) entry which is preliminary data.</text>
</comment>
<reference evidence="2 3" key="1">
    <citation type="submission" date="2020-07" db="EMBL/GenBank/DDBJ databases">
        <title>Sequencing the genomes of 1000 actinobacteria strains.</title>
        <authorList>
            <person name="Klenk H.-P."/>
        </authorList>
    </citation>
    <scope>NUCLEOTIDE SEQUENCE [LARGE SCALE GENOMIC DNA]</scope>
    <source>
        <strain evidence="2 3">DSM 40398</strain>
    </source>
</reference>
<sequence>MDLTYTKWRKSTHSGPNGGECIELADVAGATVGAVAVRDSKDPDGPVLLLTRAALRTAVNSALTTR</sequence>
<feature type="domain" description="DUF397" evidence="1">
    <location>
        <begin position="7"/>
        <end position="57"/>
    </location>
</feature>
<accession>A0A7Y9EHU5</accession>
<dbReference type="Proteomes" id="UP000529783">
    <property type="component" value="Unassembled WGS sequence"/>
</dbReference>
<dbReference type="AlphaFoldDB" id="A0A7Y9EHU5"/>
<name>A0A7Y9EHU5_9ACTN</name>
<dbReference type="Pfam" id="PF04149">
    <property type="entry name" value="DUF397"/>
    <property type="match status" value="1"/>
</dbReference>
<evidence type="ECO:0000259" key="1">
    <source>
        <dbReference type="Pfam" id="PF04149"/>
    </source>
</evidence>
<protein>
    <recommendedName>
        <fullName evidence="1">DUF397 domain-containing protein</fullName>
    </recommendedName>
</protein>
<proteinExistence type="predicted"/>
<dbReference type="EMBL" id="JACCBA010000001">
    <property type="protein sequence ID" value="NYD48056.1"/>
    <property type="molecule type" value="Genomic_DNA"/>
</dbReference>
<organism evidence="2 3">
    <name type="scientific">Actinomadura luteofluorescens</name>
    <dbReference type="NCBI Taxonomy" id="46163"/>
    <lineage>
        <taxon>Bacteria</taxon>
        <taxon>Bacillati</taxon>
        <taxon>Actinomycetota</taxon>
        <taxon>Actinomycetes</taxon>
        <taxon>Streptosporangiales</taxon>
        <taxon>Thermomonosporaceae</taxon>
        <taxon>Actinomadura</taxon>
    </lineage>
</organism>
<keyword evidence="3" id="KW-1185">Reference proteome</keyword>
<gene>
    <name evidence="2" type="ORF">BJY14_004039</name>
</gene>